<feature type="domain" description="CHRD" evidence="3">
    <location>
        <begin position="43"/>
        <end position="189"/>
    </location>
</feature>
<keyword evidence="1" id="KW-0472">Membrane</keyword>
<organism evidence="4 5">
    <name type="scientific">Pseudokineococcus lusitanus</name>
    <dbReference type="NCBI Taxonomy" id="763993"/>
    <lineage>
        <taxon>Bacteria</taxon>
        <taxon>Bacillati</taxon>
        <taxon>Actinomycetota</taxon>
        <taxon>Actinomycetes</taxon>
        <taxon>Kineosporiales</taxon>
        <taxon>Kineosporiaceae</taxon>
        <taxon>Pseudokineococcus</taxon>
    </lineage>
</organism>
<comment type="caution">
    <text evidence="4">The sequence shown here is derived from an EMBL/GenBank/DDBJ whole genome shotgun (WGS) entry which is preliminary data.</text>
</comment>
<dbReference type="PROSITE" id="PS51318">
    <property type="entry name" value="TAT"/>
    <property type="match status" value="1"/>
</dbReference>
<protein>
    <submittedName>
        <fullName evidence="4">CHRD domain-containing protein</fullName>
    </submittedName>
</protein>
<reference evidence="4 5" key="1">
    <citation type="journal article" date="2015" name="Stand. Genomic Sci.">
        <title>Genomic Encyclopedia of Bacterial and Archaeal Type Strains, Phase III: the genomes of soil and plant-associated and newly described type strains.</title>
        <authorList>
            <person name="Whitman W.B."/>
            <person name="Woyke T."/>
            <person name="Klenk H.P."/>
            <person name="Zhou Y."/>
            <person name="Lilburn T.G."/>
            <person name="Beck B.J."/>
            <person name="De Vos P."/>
            <person name="Vandamme P."/>
            <person name="Eisen J.A."/>
            <person name="Garrity G."/>
            <person name="Hugenholtz P."/>
            <person name="Kyrpides N.C."/>
        </authorList>
    </citation>
    <scope>NUCLEOTIDE SEQUENCE [LARGE SCALE GENOMIC DNA]</scope>
    <source>
        <strain evidence="4 5">CECT 7306</strain>
    </source>
</reference>
<feature type="chain" id="PRO_5018087429" evidence="2">
    <location>
        <begin position="33"/>
        <end position="236"/>
    </location>
</feature>
<dbReference type="AlphaFoldDB" id="A0A3N1HR59"/>
<proteinExistence type="predicted"/>
<gene>
    <name evidence="4" type="ORF">EDC03_1134</name>
</gene>
<feature type="signal peptide" evidence="2">
    <location>
        <begin position="1"/>
        <end position="32"/>
    </location>
</feature>
<keyword evidence="5" id="KW-1185">Reference proteome</keyword>
<dbReference type="SMART" id="SM00754">
    <property type="entry name" value="CHRD"/>
    <property type="match status" value="1"/>
</dbReference>
<feature type="transmembrane region" description="Helical" evidence="1">
    <location>
        <begin position="208"/>
        <end position="228"/>
    </location>
</feature>
<dbReference type="Proteomes" id="UP000276232">
    <property type="component" value="Unassembled WGS sequence"/>
</dbReference>
<evidence type="ECO:0000256" key="1">
    <source>
        <dbReference type="SAM" id="Phobius"/>
    </source>
</evidence>
<dbReference type="OrthoDB" id="8901345at2"/>
<evidence type="ECO:0000313" key="4">
    <source>
        <dbReference type="EMBL" id="ROP45004.1"/>
    </source>
</evidence>
<evidence type="ECO:0000256" key="2">
    <source>
        <dbReference type="SAM" id="SignalP"/>
    </source>
</evidence>
<dbReference type="InterPro" id="IPR010895">
    <property type="entry name" value="CHRD"/>
</dbReference>
<evidence type="ECO:0000259" key="3">
    <source>
        <dbReference type="SMART" id="SM00754"/>
    </source>
</evidence>
<dbReference type="RefSeq" id="WP_123379198.1">
    <property type="nucleotide sequence ID" value="NZ_RJKN01000002.1"/>
</dbReference>
<name>A0A3N1HR59_9ACTN</name>
<keyword evidence="1" id="KW-0812">Transmembrane</keyword>
<evidence type="ECO:0000313" key="5">
    <source>
        <dbReference type="Proteomes" id="UP000276232"/>
    </source>
</evidence>
<keyword evidence="2" id="KW-0732">Signal</keyword>
<dbReference type="InterPro" id="IPR006311">
    <property type="entry name" value="TAT_signal"/>
</dbReference>
<dbReference type="InParanoid" id="A0A3N1HR59"/>
<dbReference type="EMBL" id="RJKN01000002">
    <property type="protein sequence ID" value="ROP45004.1"/>
    <property type="molecule type" value="Genomic_DNA"/>
</dbReference>
<accession>A0A3N1HR59</accession>
<keyword evidence="1" id="KW-1133">Transmembrane helix</keyword>
<sequence>MDARTTRRLAATGGSLAALALAATATAVPASATQVAEPDSFTSAFVVDAVGSNVVDAEGNPAPGDPDATGEFMFRVNADEDVICYDITLDGVEPPYESPARTATHIHAAPAGEGGPPRIAFPNPEGDGDVLTSSGCLQGPFTTGIEGPDGNDTGEGFTLAQLEEDPASFSADTHTAEYVPGAVRGQLVRVPVGGADTGAGAVADGGSAALVAGGVAVAAAGAAGVVLLRRRGAQQG</sequence>
<dbReference type="Pfam" id="PF07452">
    <property type="entry name" value="CHRD"/>
    <property type="match status" value="1"/>
</dbReference>